<dbReference type="PANTHER" id="PTHR13812:SF19">
    <property type="entry name" value="KETIMINE REDUCTASE MU-CRYSTALLIN"/>
    <property type="match status" value="1"/>
</dbReference>
<dbReference type="InterPro" id="IPR023401">
    <property type="entry name" value="ODC_N"/>
</dbReference>
<dbReference type="Proteomes" id="UP001198374">
    <property type="component" value="Unassembled WGS sequence"/>
</dbReference>
<comment type="caution">
    <text evidence="1">The sequence shown here is derived from an EMBL/GenBank/DDBJ whole genome shotgun (WGS) entry which is preliminary data.</text>
</comment>
<dbReference type="SUPFAM" id="SSF51735">
    <property type="entry name" value="NAD(P)-binding Rossmann-fold domains"/>
    <property type="match status" value="1"/>
</dbReference>
<dbReference type="InterPro" id="IPR003462">
    <property type="entry name" value="ODC_Mu_crystall"/>
</dbReference>
<dbReference type="Gene3D" id="3.40.50.720">
    <property type="entry name" value="NAD(P)-binding Rossmann-like Domain"/>
    <property type="match status" value="1"/>
</dbReference>
<evidence type="ECO:0000313" key="1">
    <source>
        <dbReference type="EMBL" id="MCA2096163.1"/>
    </source>
</evidence>
<evidence type="ECO:0000313" key="2">
    <source>
        <dbReference type="Proteomes" id="UP001198374"/>
    </source>
</evidence>
<reference evidence="2" key="1">
    <citation type="submission" date="2023-07" db="EMBL/GenBank/DDBJ databases">
        <title>FDA dAtabase for Regulatory Grade micrObial Sequences (FDA-ARGOS): Supporting development and validation of Infectious Disease Dx tests.</title>
        <authorList>
            <person name="Sproer C."/>
            <person name="Gronow S."/>
            <person name="Severitt S."/>
            <person name="Schroder I."/>
            <person name="Tallon L."/>
            <person name="Sadzewicz L."/>
            <person name="Zhao X."/>
            <person name="Boylan J."/>
            <person name="Ott S."/>
            <person name="Bowen H."/>
            <person name="Vavikolanu K."/>
            <person name="Hazen T."/>
            <person name="Aluvathingal J."/>
            <person name="Nadendla S."/>
            <person name="Lowell S."/>
            <person name="Myers T."/>
            <person name="Yan Y."/>
        </authorList>
    </citation>
    <scope>NUCLEOTIDE SEQUENCE [LARGE SCALE GENOMIC DNA]</scope>
    <source>
        <strain evidence="2">FDAARGOS_1538</strain>
    </source>
</reference>
<dbReference type="PIRSF" id="PIRSF001439">
    <property type="entry name" value="CryM"/>
    <property type="match status" value="1"/>
</dbReference>
<dbReference type="InterPro" id="IPR036291">
    <property type="entry name" value="NAD(P)-bd_dom_sf"/>
</dbReference>
<dbReference type="Gene3D" id="3.30.1780.10">
    <property type="entry name" value="ornithine cyclodeaminase, domain 1"/>
    <property type="match status" value="1"/>
</dbReference>
<gene>
    <name evidence="1" type="ORF">LDJ82_04450</name>
</gene>
<proteinExistence type="predicted"/>
<protein>
    <submittedName>
        <fullName evidence="1">Ornithine cyclodeaminase</fullName>
    </submittedName>
</protein>
<keyword evidence="2" id="KW-1185">Reference proteome</keyword>
<dbReference type="EMBL" id="JAIWIY010000001">
    <property type="protein sequence ID" value="MCA2096163.1"/>
    <property type="molecule type" value="Genomic_DNA"/>
</dbReference>
<name>A0ABS7YYV3_9FIRM</name>
<accession>A0ABS7YYV3</accession>
<sequence length="344" mass="38596">MEIFDSAKTLYLDLPTVAAFIKDEGVETIMEKLIPYMEEDYSKWDEFAKIPRPTHHSPVGVNELMPVGNQEIFTCKYVNGHPSNPKDKCLTVVAIGLLADVAHGYPKMLCEMTLLTAIRTAANSVMAAKYLAKENPKKMALIGNGCQSEFQAIAFHKLLGIEEINLYDIDEKATDKLIKNLSHIKDLKLNKCSSTREACKGVDIITTVTADKKFSIILTEDMIEKGVHINCVGGDCPGKTELDSKILFMGDVYVEFEPQSRIEGEIQHMDEDFKVTEIAEVIKTGKRIDRKEDDITIFDSVGFALEDFSILRLIYDLARENNIGKMELLVPAMEDCKNLYGLLK</sequence>
<organism evidence="1 2">
    <name type="scientific">Anaerococcus degeneri</name>
    <dbReference type="NCBI Taxonomy" id="361500"/>
    <lineage>
        <taxon>Bacteria</taxon>
        <taxon>Bacillati</taxon>
        <taxon>Bacillota</taxon>
        <taxon>Tissierellia</taxon>
        <taxon>Tissierellales</taxon>
        <taxon>Peptoniphilaceae</taxon>
        <taxon>Anaerococcus</taxon>
    </lineage>
</organism>
<dbReference type="RefSeq" id="WP_209772542.1">
    <property type="nucleotide sequence ID" value="NZ_JAGGLO010000002.1"/>
</dbReference>
<dbReference type="Pfam" id="PF02423">
    <property type="entry name" value="OCD_Mu_crystall"/>
    <property type="match status" value="1"/>
</dbReference>
<dbReference type="NCBIfam" id="NF005762">
    <property type="entry name" value="PRK07589.1"/>
    <property type="match status" value="1"/>
</dbReference>
<dbReference type="PANTHER" id="PTHR13812">
    <property type="entry name" value="KETIMINE REDUCTASE MU-CRYSTALLIN"/>
    <property type="match status" value="1"/>
</dbReference>